<evidence type="ECO:0000313" key="11">
    <source>
        <dbReference type="EMBL" id="NEX48831.1"/>
    </source>
</evidence>
<keyword evidence="5 9" id="KW-0812">Transmembrane</keyword>
<dbReference type="InterPro" id="IPR003362">
    <property type="entry name" value="Bact_transf"/>
</dbReference>
<comment type="caution">
    <text evidence="11">The sequence shown here is derived from an EMBL/GenBank/DDBJ whole genome shotgun (WGS) entry which is preliminary data.</text>
</comment>
<evidence type="ECO:0000256" key="5">
    <source>
        <dbReference type="ARBA" id="ARBA00022692"/>
    </source>
</evidence>
<accession>A0A6B3RTG2</accession>
<keyword evidence="7 9" id="KW-0472">Membrane</keyword>
<keyword evidence="8" id="KW-0270">Exopolysaccharide synthesis</keyword>
<dbReference type="PANTHER" id="PTHR30576:SF4">
    <property type="entry name" value="UNDECAPRENYL-PHOSPHATE GALACTOSE PHOSPHOTRANSFERASE"/>
    <property type="match status" value="1"/>
</dbReference>
<evidence type="ECO:0000256" key="3">
    <source>
        <dbReference type="ARBA" id="ARBA00022475"/>
    </source>
</evidence>
<gene>
    <name evidence="11" type="ORF">G3572_21855</name>
</gene>
<comment type="similarity">
    <text evidence="2">Belongs to the bacterial sugar transferase family.</text>
</comment>
<evidence type="ECO:0000256" key="8">
    <source>
        <dbReference type="ARBA" id="ARBA00023169"/>
    </source>
</evidence>
<keyword evidence="6 9" id="KW-1133">Transmembrane helix</keyword>
<dbReference type="Proteomes" id="UP000481421">
    <property type="component" value="Unassembled WGS sequence"/>
</dbReference>
<dbReference type="GO" id="GO:0005886">
    <property type="term" value="C:plasma membrane"/>
    <property type="evidence" value="ECO:0007669"/>
    <property type="project" value="UniProtKB-SubCell"/>
</dbReference>
<feature type="transmembrane region" description="Helical" evidence="9">
    <location>
        <begin position="45"/>
        <end position="68"/>
    </location>
</feature>
<evidence type="ECO:0000256" key="6">
    <source>
        <dbReference type="ARBA" id="ARBA00022989"/>
    </source>
</evidence>
<dbReference type="PANTHER" id="PTHR30576">
    <property type="entry name" value="COLANIC BIOSYNTHESIS UDP-GLUCOSE LIPID CARRIER TRANSFERASE"/>
    <property type="match status" value="1"/>
</dbReference>
<evidence type="ECO:0000256" key="9">
    <source>
        <dbReference type="SAM" id="Phobius"/>
    </source>
</evidence>
<evidence type="ECO:0000256" key="4">
    <source>
        <dbReference type="ARBA" id="ARBA00022679"/>
    </source>
</evidence>
<dbReference type="EMBL" id="JAAIKE010000028">
    <property type="protein sequence ID" value="NEX48831.1"/>
    <property type="molecule type" value="Genomic_DNA"/>
</dbReference>
<dbReference type="AlphaFoldDB" id="A0A6B3RTG2"/>
<reference evidence="11 12" key="1">
    <citation type="submission" date="2020-02" db="EMBL/GenBank/DDBJ databases">
        <title>Rhodobacter algicola sp. nov., isolated from microalga culture.</title>
        <authorList>
            <person name="Park C.-Y."/>
        </authorList>
    </citation>
    <scope>NUCLEOTIDE SEQUENCE [LARGE SCALE GENOMIC DNA]</scope>
    <source>
        <strain evidence="11 12">ETT8</strain>
    </source>
</reference>
<keyword evidence="12" id="KW-1185">Reference proteome</keyword>
<evidence type="ECO:0000313" key="12">
    <source>
        <dbReference type="Proteomes" id="UP000481421"/>
    </source>
</evidence>
<dbReference type="GO" id="GO:0016780">
    <property type="term" value="F:phosphotransferase activity, for other substituted phosphate groups"/>
    <property type="evidence" value="ECO:0007669"/>
    <property type="project" value="TreeGrafter"/>
</dbReference>
<evidence type="ECO:0000256" key="7">
    <source>
        <dbReference type="ARBA" id="ARBA00023136"/>
    </source>
</evidence>
<organism evidence="11 12">
    <name type="scientific">Pseudotabrizicola algicola</name>
    <dbReference type="NCBI Taxonomy" id="2709381"/>
    <lineage>
        <taxon>Bacteria</taxon>
        <taxon>Pseudomonadati</taxon>
        <taxon>Pseudomonadota</taxon>
        <taxon>Alphaproteobacteria</taxon>
        <taxon>Rhodobacterales</taxon>
        <taxon>Paracoccaceae</taxon>
        <taxon>Pseudotabrizicola</taxon>
    </lineage>
</organism>
<feature type="domain" description="Bacterial sugar transferase" evidence="10">
    <location>
        <begin position="40"/>
        <end position="230"/>
    </location>
</feature>
<evidence type="ECO:0000259" key="10">
    <source>
        <dbReference type="Pfam" id="PF02397"/>
    </source>
</evidence>
<protein>
    <submittedName>
        <fullName evidence="11">Sugar transferase</fullName>
    </submittedName>
</protein>
<sequence>MKNSQTAATEAFLDGDGLYRGGAGASGGRGSGRVYAGGGKRVLDIFIVLFTLPFTVPVILICAALVALDGRWPFFGHKRVGMNGREFRCWKVRSMAAGAQERLQAYLDANPEARAEWEKTRKLKHDPRITRIGHFLRKSSLDELPQVFNVLKGEMSIVGPRPVVKDELALYGRDAHAYLAMRPGITGLWQVSGRNEVDYEARVAFDKTYRDSCSLARDVSIILRTFRVVVVRNGH</sequence>
<evidence type="ECO:0000256" key="2">
    <source>
        <dbReference type="ARBA" id="ARBA00006464"/>
    </source>
</evidence>
<proteinExistence type="inferred from homology"/>
<comment type="subcellular location">
    <subcellularLocation>
        <location evidence="1">Cell membrane</location>
    </subcellularLocation>
</comment>
<evidence type="ECO:0000256" key="1">
    <source>
        <dbReference type="ARBA" id="ARBA00004236"/>
    </source>
</evidence>
<keyword evidence="4 11" id="KW-0808">Transferase</keyword>
<dbReference type="Pfam" id="PF02397">
    <property type="entry name" value="Bac_transf"/>
    <property type="match status" value="1"/>
</dbReference>
<keyword evidence="3" id="KW-1003">Cell membrane</keyword>
<name>A0A6B3RTG2_9RHOB</name>
<dbReference type="GO" id="GO:0000271">
    <property type="term" value="P:polysaccharide biosynthetic process"/>
    <property type="evidence" value="ECO:0007669"/>
    <property type="project" value="UniProtKB-KW"/>
</dbReference>